<evidence type="ECO:0000256" key="5">
    <source>
        <dbReference type="ARBA" id="ARBA00023065"/>
    </source>
</evidence>
<feature type="region of interest" description="Disordered" evidence="11">
    <location>
        <begin position="1"/>
        <end position="25"/>
    </location>
</feature>
<dbReference type="CDD" id="cd00400">
    <property type="entry name" value="Voltage_gated_ClC"/>
    <property type="match status" value="1"/>
</dbReference>
<dbReference type="SUPFAM" id="SSF81340">
    <property type="entry name" value="Clc chloride channel"/>
    <property type="match status" value="1"/>
</dbReference>
<dbReference type="InterPro" id="IPR050368">
    <property type="entry name" value="ClC-type_chloride_channel"/>
</dbReference>
<dbReference type="InterPro" id="IPR014743">
    <property type="entry name" value="Cl-channel_core"/>
</dbReference>
<dbReference type="GO" id="GO:0034707">
    <property type="term" value="C:chloride channel complex"/>
    <property type="evidence" value="ECO:0007669"/>
    <property type="project" value="UniProtKB-KW"/>
</dbReference>
<evidence type="ECO:0000256" key="11">
    <source>
        <dbReference type="SAM" id="MobiDB-lite"/>
    </source>
</evidence>
<dbReference type="Pfam" id="PF00654">
    <property type="entry name" value="Voltage_CLC"/>
    <property type="match status" value="1"/>
</dbReference>
<dbReference type="HOGENOM" id="CLU_015263_5_3_7"/>
<evidence type="ECO:0000256" key="8">
    <source>
        <dbReference type="ARBA" id="ARBA00023214"/>
    </source>
</evidence>
<keyword evidence="3 12" id="KW-0812">Transmembrane</keyword>
<dbReference type="PANTHER" id="PTHR43427:SF6">
    <property type="entry name" value="CHLORIDE CHANNEL PROTEIN CLC-E"/>
    <property type="match status" value="1"/>
</dbReference>
<dbReference type="AlphaFoldDB" id="G7QB41"/>
<dbReference type="PROSITE" id="PS51371">
    <property type="entry name" value="CBS"/>
    <property type="match status" value="1"/>
</dbReference>
<dbReference type="OrthoDB" id="9767361at2"/>
<dbReference type="RefSeq" id="WP_009182143.1">
    <property type="nucleotide sequence ID" value="NZ_CM001368.1"/>
</dbReference>
<evidence type="ECO:0000256" key="7">
    <source>
        <dbReference type="ARBA" id="ARBA00023173"/>
    </source>
</evidence>
<gene>
    <name evidence="14" type="ORF">DFW101_2779</name>
</gene>
<keyword evidence="8" id="KW-0868">Chloride</keyword>
<name>G7QB41_9BACT</name>
<evidence type="ECO:0000256" key="4">
    <source>
        <dbReference type="ARBA" id="ARBA00022989"/>
    </source>
</evidence>
<evidence type="ECO:0000256" key="6">
    <source>
        <dbReference type="ARBA" id="ARBA00023136"/>
    </source>
</evidence>
<dbReference type="eggNOG" id="COG0517">
    <property type="taxonomic scope" value="Bacteria"/>
</dbReference>
<dbReference type="SMART" id="SM00116">
    <property type="entry name" value="CBS"/>
    <property type="match status" value="1"/>
</dbReference>
<feature type="transmembrane region" description="Helical" evidence="12">
    <location>
        <begin position="385"/>
        <end position="404"/>
    </location>
</feature>
<feature type="transmembrane region" description="Helical" evidence="12">
    <location>
        <begin position="244"/>
        <end position="264"/>
    </location>
</feature>
<dbReference type="Proteomes" id="UP000004662">
    <property type="component" value="Chromosome"/>
</dbReference>
<feature type="transmembrane region" description="Helical" evidence="12">
    <location>
        <begin position="447"/>
        <end position="464"/>
    </location>
</feature>
<accession>G7QB41</accession>
<dbReference type="PANTHER" id="PTHR43427">
    <property type="entry name" value="CHLORIDE CHANNEL PROTEIN CLC-E"/>
    <property type="match status" value="1"/>
</dbReference>
<evidence type="ECO:0000259" key="13">
    <source>
        <dbReference type="PROSITE" id="PS51371"/>
    </source>
</evidence>
<evidence type="ECO:0000256" key="2">
    <source>
        <dbReference type="ARBA" id="ARBA00022448"/>
    </source>
</evidence>
<comment type="subcellular location">
    <subcellularLocation>
        <location evidence="1">Membrane</location>
        <topology evidence="1">Multi-pass membrane protein</topology>
    </subcellularLocation>
</comment>
<dbReference type="eggNOG" id="COG0038">
    <property type="taxonomic scope" value="Bacteria"/>
</dbReference>
<evidence type="ECO:0000256" key="1">
    <source>
        <dbReference type="ARBA" id="ARBA00004141"/>
    </source>
</evidence>
<dbReference type="EMBL" id="CM001368">
    <property type="protein sequence ID" value="EHJ48783.1"/>
    <property type="molecule type" value="Genomic_DNA"/>
</dbReference>
<dbReference type="SUPFAM" id="SSF54631">
    <property type="entry name" value="CBS-domain pair"/>
    <property type="match status" value="1"/>
</dbReference>
<evidence type="ECO:0000313" key="15">
    <source>
        <dbReference type="Proteomes" id="UP000004662"/>
    </source>
</evidence>
<keyword evidence="15" id="KW-1185">Reference proteome</keyword>
<dbReference type="InterPro" id="IPR001807">
    <property type="entry name" value="ClC"/>
</dbReference>
<dbReference type="InterPro" id="IPR046342">
    <property type="entry name" value="CBS_dom_sf"/>
</dbReference>
<dbReference type="GO" id="GO:0005254">
    <property type="term" value="F:chloride channel activity"/>
    <property type="evidence" value="ECO:0007669"/>
    <property type="project" value="UniProtKB-KW"/>
</dbReference>
<evidence type="ECO:0000256" key="9">
    <source>
        <dbReference type="ARBA" id="ARBA00023303"/>
    </source>
</evidence>
<feature type="compositionally biased region" description="Pro residues" evidence="11">
    <location>
        <begin position="10"/>
        <end position="20"/>
    </location>
</feature>
<evidence type="ECO:0000313" key="14">
    <source>
        <dbReference type="EMBL" id="EHJ48783.1"/>
    </source>
</evidence>
<dbReference type="PRINTS" id="PR00762">
    <property type="entry name" value="CLCHANNEL"/>
</dbReference>
<protein>
    <submittedName>
        <fullName evidence="14">Cl-channel voltage-gated family protein</fullName>
    </submittedName>
</protein>
<feature type="transmembrane region" description="Helical" evidence="12">
    <location>
        <begin position="416"/>
        <end position="435"/>
    </location>
</feature>
<organism evidence="14 15">
    <name type="scientific">Solidesulfovibrio carbinoliphilus subsp. oakridgensis</name>
    <dbReference type="NCBI Taxonomy" id="694327"/>
    <lineage>
        <taxon>Bacteria</taxon>
        <taxon>Pseudomonadati</taxon>
        <taxon>Thermodesulfobacteriota</taxon>
        <taxon>Desulfovibrionia</taxon>
        <taxon>Desulfovibrionales</taxon>
        <taxon>Desulfovibrionaceae</taxon>
        <taxon>Solidesulfovibrio</taxon>
    </lineage>
</organism>
<feature type="transmembrane region" description="Helical" evidence="12">
    <location>
        <begin position="318"/>
        <end position="338"/>
    </location>
</feature>
<keyword evidence="6 12" id="KW-0472">Membrane</keyword>
<dbReference type="CDD" id="cd04613">
    <property type="entry name" value="CBS_pair_voltage-gated_CLC_bac"/>
    <property type="match status" value="1"/>
</dbReference>
<evidence type="ECO:0000256" key="12">
    <source>
        <dbReference type="SAM" id="Phobius"/>
    </source>
</evidence>
<dbReference type="InterPro" id="IPR000644">
    <property type="entry name" value="CBS_dom"/>
</dbReference>
<keyword evidence="7" id="KW-0869">Chloride channel</keyword>
<keyword evidence="4 12" id="KW-1133">Transmembrane helix</keyword>
<feature type="transmembrane region" description="Helical" evidence="12">
    <location>
        <begin position="358"/>
        <end position="378"/>
    </location>
</feature>
<keyword evidence="2" id="KW-0813">Transport</keyword>
<keyword evidence="10" id="KW-0129">CBS domain</keyword>
<feature type="transmembrane region" description="Helical" evidence="12">
    <location>
        <begin position="48"/>
        <end position="72"/>
    </location>
</feature>
<feature type="transmembrane region" description="Helical" evidence="12">
    <location>
        <begin position="109"/>
        <end position="127"/>
    </location>
</feature>
<dbReference type="Gene3D" id="1.10.3080.10">
    <property type="entry name" value="Clc chloride channel"/>
    <property type="match status" value="1"/>
</dbReference>
<proteinExistence type="predicted"/>
<keyword evidence="5" id="KW-0406">Ion transport</keyword>
<keyword evidence="9" id="KW-0407">Ion channel</keyword>
<dbReference type="Pfam" id="PF00571">
    <property type="entry name" value="CBS"/>
    <property type="match status" value="1"/>
</dbReference>
<dbReference type="Gene3D" id="3.10.580.10">
    <property type="entry name" value="CBS-domain"/>
    <property type="match status" value="1"/>
</dbReference>
<feature type="transmembrane region" description="Helical" evidence="12">
    <location>
        <begin position="284"/>
        <end position="306"/>
    </location>
</feature>
<sequence length="630" mass="66710">MAAPPEKPEPGQPAPAPPAAAPKRGRPTIFRQPALFFKRLTRRYIRVALVRWLVLGVVAGLGSGLLAILFYLGLESLGHLLLTHLAGLTLPHPSGESLVLAEPGPYRPWLIPVFTTAVGLVTGLLITRFIPEAMDGATDGTDAMIKAFHKKAGVIRPLVPLLKGVTAIATIASGGSAGQEGPISQLGAGLGSFLAQKLGLTARQRRILLLAGAAGGLGAIFRAPLGGAITAVEVLYSEDFEAEALLPAVVSAVVAYTLFTFFFGTDAILRTPQYVFKSPLELPFYLVLAVVVSLGARFFLRTFFFFKFQVFGRIQARFGLTPSMVLGGLGMGLFGMVYPQFLGGGYGWLELSVNGQLGLGFLAGLFCGKVLATSLTIGSGLSGGMFAPALFLGGAAGGMVGQAGHWLRPDIVTQPGGYTMVGMATFFAGVAHAPIGPLIMVCEITQGYGLLAPLMLCSAVALVLCDDIHLYENQEDNKFTSPAHVADATTNILEAVPVASVFVPGRSTILEEGVTLKALADIIAGTSELVFPVKNDADKLTGILAVQDVRNVLFEASLHDLVLVRDLMRQPVAVNPDMSLYDALMLFIETDLSQLPVVAQDQPDTVLGMLSRQHVFRAYSATLKDLKKEQ</sequence>
<reference evidence="15" key="1">
    <citation type="journal article" date="2015" name="Genome Announc.">
        <title>High-Quality Draft Genome Sequence of Desulfovibrio carbinoliphilus FW-101-2B, an Organic Acid-Oxidizing Sulfate-Reducing Bacterium Isolated from Uranium(VI)-Contaminated Groundwater.</title>
        <authorList>
            <person name="Ramsay B.D."/>
            <person name="Hwang C."/>
            <person name="Woo H.L."/>
            <person name="Carroll S.L."/>
            <person name="Lucas S."/>
            <person name="Han J."/>
            <person name="Lapidus A.L."/>
            <person name="Cheng J.F."/>
            <person name="Goodwin L.A."/>
            <person name="Pitluck S."/>
            <person name="Peters L."/>
            <person name="Chertkov O."/>
            <person name="Held B."/>
            <person name="Detter J.C."/>
            <person name="Han C.S."/>
            <person name="Tapia R."/>
            <person name="Land M.L."/>
            <person name="Hauser L.J."/>
            <person name="Kyrpides N.C."/>
            <person name="Ivanova N.N."/>
            <person name="Mikhailova N."/>
            <person name="Pagani I."/>
            <person name="Woyke T."/>
            <person name="Arkin A.P."/>
            <person name="Dehal P."/>
            <person name="Chivian D."/>
            <person name="Criddle C.S."/>
            <person name="Wu W."/>
            <person name="Chakraborty R."/>
            <person name="Hazen T.C."/>
            <person name="Fields M.W."/>
        </authorList>
    </citation>
    <scope>NUCLEOTIDE SEQUENCE [LARGE SCALE GENOMIC DNA]</scope>
    <source>
        <strain evidence="15">FW-101-2B</strain>
    </source>
</reference>
<dbReference type="STRING" id="694327.DFW101_2779"/>
<evidence type="ECO:0000256" key="10">
    <source>
        <dbReference type="PROSITE-ProRule" id="PRU00703"/>
    </source>
</evidence>
<feature type="domain" description="CBS" evidence="13">
    <location>
        <begin position="567"/>
        <end position="626"/>
    </location>
</feature>
<evidence type="ECO:0000256" key="3">
    <source>
        <dbReference type="ARBA" id="ARBA00022692"/>
    </source>
</evidence>